<evidence type="ECO:0000256" key="3">
    <source>
        <dbReference type="ARBA" id="ARBA00022475"/>
    </source>
</evidence>
<comment type="function">
    <text evidence="1">Fluoride channel required for the rapid expulsion of cytoplasmic fluoride.</text>
</comment>
<dbReference type="GO" id="GO:1903425">
    <property type="term" value="F:fluoride transmembrane transporter activity"/>
    <property type="evidence" value="ECO:0007669"/>
    <property type="project" value="TreeGrafter"/>
</dbReference>
<evidence type="ECO:0000256" key="7">
    <source>
        <dbReference type="ARBA" id="ARBA00035120"/>
    </source>
</evidence>
<dbReference type="Pfam" id="PF02537">
    <property type="entry name" value="CRCB"/>
    <property type="match status" value="1"/>
</dbReference>
<feature type="transmembrane region" description="Helical" evidence="10">
    <location>
        <begin position="294"/>
        <end position="313"/>
    </location>
</feature>
<reference evidence="11" key="1">
    <citation type="submission" date="2015-08" db="EMBL/GenBank/DDBJ databases">
        <authorList>
            <person name="Babu N.S."/>
            <person name="Beckwith C.J."/>
            <person name="Beseler K.G."/>
            <person name="Brison A."/>
            <person name="Carone J.V."/>
            <person name="Caskin T.P."/>
            <person name="Diamond M."/>
            <person name="Durham M.E."/>
            <person name="Foxe J.M."/>
            <person name="Go M."/>
            <person name="Henderson B.A."/>
            <person name="Jones I.B."/>
            <person name="McGettigan J.A."/>
            <person name="Micheletti S.J."/>
            <person name="Nasrallah M.E."/>
            <person name="Ortiz D."/>
            <person name="Piller C.R."/>
            <person name="Privatt S.R."/>
            <person name="Schneider S.L."/>
            <person name="Sharp S."/>
            <person name="Smith T.C."/>
            <person name="Stanton J.D."/>
            <person name="Ullery H.E."/>
            <person name="Wilson R.J."/>
            <person name="Serrano M.G."/>
            <person name="Buck G."/>
            <person name="Lee V."/>
            <person name="Wang Y."/>
            <person name="Carvalho R."/>
            <person name="Voegtly L."/>
            <person name="Shi R."/>
            <person name="Duckworth R."/>
            <person name="Johnson A."/>
            <person name="Loviza R."/>
            <person name="Walstead R."/>
            <person name="Shah Z."/>
            <person name="Kiflezghi M."/>
            <person name="Wade K."/>
            <person name="Ball S.L."/>
            <person name="Bradley K.W."/>
            <person name="Asai D.J."/>
            <person name="Bowman C.A."/>
            <person name="Russell D.A."/>
            <person name="Pope W.H."/>
            <person name="Jacobs-Sera D."/>
            <person name="Hendrix R.W."/>
            <person name="Hatfull G.F."/>
        </authorList>
    </citation>
    <scope>NUCLEOTIDE SEQUENCE</scope>
</reference>
<feature type="transmembrane region" description="Helical" evidence="10">
    <location>
        <begin position="319"/>
        <end position="340"/>
    </location>
</feature>
<evidence type="ECO:0000256" key="2">
    <source>
        <dbReference type="ARBA" id="ARBA00004651"/>
    </source>
</evidence>
<evidence type="ECO:0000256" key="9">
    <source>
        <dbReference type="SAM" id="MobiDB-lite"/>
    </source>
</evidence>
<comment type="catalytic activity">
    <reaction evidence="8">
        <text>fluoride(in) = fluoride(out)</text>
        <dbReference type="Rhea" id="RHEA:76159"/>
        <dbReference type="ChEBI" id="CHEBI:17051"/>
    </reaction>
    <physiologicalReaction direction="left-to-right" evidence="8">
        <dbReference type="Rhea" id="RHEA:76160"/>
    </physiologicalReaction>
</comment>
<evidence type="ECO:0000256" key="1">
    <source>
        <dbReference type="ARBA" id="ARBA00002598"/>
    </source>
</evidence>
<sequence>MLWPVGPLPDGWDLLRVPAPQPPGQPDHGSPRVLLGGGLEHAQGGDPAPRQPPLAEEHPAAHWHVFGGEGAPAIQAHGLRLCSERPRVGVLHYPWHAASAWHACSLATLKRRRLPFLGHLRTTLRPPFNALLPCAPSHYSPGLRTGYCGSLTTFGTWQVELMTEAISLNQWVNAIMAYIVGLAASLMAYIVGCHIALGIDRYLLPEREDVLAQEAAFLAEEVAAERGRRPPRISPSQAEELEVDLDLPRISSGPYPADPALADGTPKAVLGAEEGAPGPQPRPWARWRGNRTHAATALALAALTAGWAVGAGLEREHTWIRTAFFSVLLGVPGCWLRWFLAQQLNYRQSSRCPWYPTGTLAANMLGTATSFAMAATQARAGLGYWGALLTSAVQTGFCGALTTVSTLVAEIVKFSAVYPDQFHAYTYTLHSLVGGALLGIAVYGGAYWSQ</sequence>
<evidence type="ECO:0000256" key="4">
    <source>
        <dbReference type="ARBA" id="ARBA00022692"/>
    </source>
</evidence>
<dbReference type="PANTHER" id="PTHR28259:SF1">
    <property type="entry name" value="FLUORIDE EXPORT PROTEIN 1-RELATED"/>
    <property type="match status" value="1"/>
</dbReference>
<dbReference type="PANTHER" id="PTHR28259">
    <property type="entry name" value="FLUORIDE EXPORT PROTEIN 1-RELATED"/>
    <property type="match status" value="1"/>
</dbReference>
<evidence type="ECO:0000313" key="11">
    <source>
        <dbReference type="EMBL" id="JAT72158.1"/>
    </source>
</evidence>
<feature type="transmembrane region" description="Helical" evidence="10">
    <location>
        <begin position="175"/>
        <end position="197"/>
    </location>
</feature>
<accession>A0A1D1ZYX0</accession>
<dbReference type="AlphaFoldDB" id="A0A1D1ZYX0"/>
<evidence type="ECO:0000256" key="10">
    <source>
        <dbReference type="SAM" id="Phobius"/>
    </source>
</evidence>
<keyword evidence="5 10" id="KW-1133">Transmembrane helix</keyword>
<keyword evidence="4 10" id="KW-0812">Transmembrane</keyword>
<keyword evidence="6 10" id="KW-0472">Membrane</keyword>
<feature type="transmembrane region" description="Helical" evidence="10">
    <location>
        <begin position="382"/>
        <end position="412"/>
    </location>
</feature>
<keyword evidence="3" id="KW-1003">Cell membrane</keyword>
<dbReference type="InterPro" id="IPR003691">
    <property type="entry name" value="FluC"/>
</dbReference>
<evidence type="ECO:0000256" key="8">
    <source>
        <dbReference type="ARBA" id="ARBA00035585"/>
    </source>
</evidence>
<comment type="similarity">
    <text evidence="7">Belongs to the fluoride channel Fluc/FEX (TC 1.A.43) family.</text>
</comment>
<evidence type="ECO:0000256" key="6">
    <source>
        <dbReference type="ARBA" id="ARBA00023136"/>
    </source>
</evidence>
<name>A0A1D1ZYX0_AUXPR</name>
<proteinExistence type="inferred from homology"/>
<organism evidence="11">
    <name type="scientific">Auxenochlorella protothecoides</name>
    <name type="common">Green microalga</name>
    <name type="synonym">Chlorella protothecoides</name>
    <dbReference type="NCBI Taxonomy" id="3075"/>
    <lineage>
        <taxon>Eukaryota</taxon>
        <taxon>Viridiplantae</taxon>
        <taxon>Chlorophyta</taxon>
        <taxon>core chlorophytes</taxon>
        <taxon>Trebouxiophyceae</taxon>
        <taxon>Chlorellales</taxon>
        <taxon>Chlorellaceae</taxon>
        <taxon>Auxenochlorella</taxon>
    </lineage>
</organism>
<gene>
    <name evidence="11" type="ORF">g.37741</name>
</gene>
<feature type="transmembrane region" description="Helical" evidence="10">
    <location>
        <begin position="424"/>
        <end position="448"/>
    </location>
</feature>
<dbReference type="EMBL" id="GDKF01006464">
    <property type="protein sequence ID" value="JAT72158.1"/>
    <property type="molecule type" value="Transcribed_RNA"/>
</dbReference>
<dbReference type="GO" id="GO:0005886">
    <property type="term" value="C:plasma membrane"/>
    <property type="evidence" value="ECO:0007669"/>
    <property type="project" value="UniProtKB-SubCell"/>
</dbReference>
<protein>
    <recommendedName>
        <fullName evidence="12">Fluoride ion transporter CrcB</fullName>
    </recommendedName>
</protein>
<evidence type="ECO:0008006" key="12">
    <source>
        <dbReference type="Google" id="ProtNLM"/>
    </source>
</evidence>
<evidence type="ECO:0000256" key="5">
    <source>
        <dbReference type="ARBA" id="ARBA00022989"/>
    </source>
</evidence>
<feature type="region of interest" description="Disordered" evidence="9">
    <location>
        <begin position="14"/>
        <end position="55"/>
    </location>
</feature>
<comment type="subcellular location">
    <subcellularLocation>
        <location evidence="2">Cell membrane</location>
        <topology evidence="2">Multi-pass membrane protein</topology>
    </subcellularLocation>
</comment>